<reference evidence="1" key="1">
    <citation type="submission" date="2022-05" db="EMBL/GenBank/DDBJ databases">
        <title>Sphingomonas sp. strain MG17 Genome sequencing and assembly.</title>
        <authorList>
            <person name="Kim I."/>
        </authorList>
    </citation>
    <scope>NUCLEOTIDE SEQUENCE</scope>
    <source>
        <strain evidence="1">MG17</strain>
    </source>
</reference>
<proteinExistence type="predicted"/>
<dbReference type="AlphaFoldDB" id="A0A9X2KJM5"/>
<name>A0A9X2KJM5_9SPHN</name>
<evidence type="ECO:0000313" key="1">
    <source>
        <dbReference type="EMBL" id="MCP3729639.1"/>
    </source>
</evidence>
<dbReference type="Gene3D" id="3.50.50.60">
    <property type="entry name" value="FAD/NAD(P)-binding domain"/>
    <property type="match status" value="1"/>
</dbReference>
<dbReference type="SUPFAM" id="SSF51905">
    <property type="entry name" value="FAD/NAD(P)-binding domain"/>
    <property type="match status" value="1"/>
</dbReference>
<accession>A0A9X2KJM5</accession>
<dbReference type="PROSITE" id="PS51318">
    <property type="entry name" value="TAT"/>
    <property type="match status" value="1"/>
</dbReference>
<gene>
    <name evidence="1" type="ORF">M9978_04285</name>
</gene>
<protein>
    <submittedName>
        <fullName evidence="1">NAD(P)/FAD-dependent oxidoreductase</fullName>
    </submittedName>
</protein>
<evidence type="ECO:0000313" key="2">
    <source>
        <dbReference type="Proteomes" id="UP001139451"/>
    </source>
</evidence>
<dbReference type="Pfam" id="PF13450">
    <property type="entry name" value="NAD_binding_8"/>
    <property type="match status" value="1"/>
</dbReference>
<comment type="caution">
    <text evidence="1">The sequence shown here is derived from an EMBL/GenBank/DDBJ whole genome shotgun (WGS) entry which is preliminary data.</text>
</comment>
<dbReference type="EMBL" id="JAMLDX010000002">
    <property type="protein sequence ID" value="MCP3729639.1"/>
    <property type="molecule type" value="Genomic_DNA"/>
</dbReference>
<dbReference type="InterPro" id="IPR036188">
    <property type="entry name" value="FAD/NAD-bd_sf"/>
</dbReference>
<keyword evidence="2" id="KW-1185">Reference proteome</keyword>
<dbReference type="RefSeq" id="WP_254291633.1">
    <property type="nucleotide sequence ID" value="NZ_JAMLDX010000002.1"/>
</dbReference>
<sequence length="643" mass="69667">MSRPSSTDPLGLTAAITRRDFFNGTLAASGAALLAGCGKTADGSASLAPSGSAWTGYGGVGDYAWSNGNTQAVADAAHGIRDRRYPDISQRPIDEDVDMVVVGGGFSGMTAAYEFTKRAGAGKTCLLLDNHPVMGGEAKQNEFDVDGRHLTAPQGSNGQIIPGPNYVRGSFNDGLYDVYTDYYAEFGLPGKYEMEPLAGGAEKYNLPDYHFSPMAPAYEKAYQTGYHFAGKGWVKDPTKDGFAGTPWPANVQKELDDFVHNRRDVLSDMDGAEAWLDTVTYYDLCDKLGYGKQVRDYIDPYMAVANFGVGGSGVSAYAAKRLWLPGTRNKRDKPRPATDIGLVSFPGGNSAILRTMVAKAIPGAIKGDGKIADVAQQPIDFTKLDRPGAPLRIRLGSIAIDVRHDGDPAKAETVIVSYVRDGNIRRVRAKSVVMASGGWVNRNICSDLSDTHRAAYAEFRHGPVMVANIALRHWRFFDKLGFTNVRWFQGLGWHACVRRNVAFGSTTPLTPDDPTVLTLYIPFLHTHLPAAQQGPAARQQLFATSYADFETQIRTQMTEMFGGTGFDAKRDIAGIVLNRWGHAFCAPQPGFFKGRDGNPPPPEVLRKPHGRIVFAHSELQGLMSAAYGMHEAHRGAGQALGMI</sequence>
<organism evidence="1 2">
    <name type="scientific">Sphingomonas tagetis</name>
    <dbReference type="NCBI Taxonomy" id="2949092"/>
    <lineage>
        <taxon>Bacteria</taxon>
        <taxon>Pseudomonadati</taxon>
        <taxon>Pseudomonadota</taxon>
        <taxon>Alphaproteobacteria</taxon>
        <taxon>Sphingomonadales</taxon>
        <taxon>Sphingomonadaceae</taxon>
        <taxon>Sphingomonas</taxon>
    </lineage>
</organism>
<dbReference type="InterPro" id="IPR006311">
    <property type="entry name" value="TAT_signal"/>
</dbReference>
<dbReference type="Proteomes" id="UP001139451">
    <property type="component" value="Unassembled WGS sequence"/>
</dbReference>